<dbReference type="KEGG" id="rpm:RSPPHO_02221"/>
<evidence type="ECO:0008006" key="4">
    <source>
        <dbReference type="Google" id="ProtNLM"/>
    </source>
</evidence>
<sequence>MTLMMARTNHWTALLVGAAALLISTGAEAGSYRFNLHNSTSQYVITSFKTKENGVWSSNWLNSSIQPGETAVMEWNSDEGDCVVPFRVGWKGYETEQFQADWCKVTNIYMQDEGFTWD</sequence>
<dbReference type="PATRIC" id="fig|1150469.3.peg.2496"/>
<keyword evidence="3" id="KW-1185">Reference proteome</keyword>
<proteinExistence type="predicted"/>
<accession>H6SLI2</accession>
<gene>
    <name evidence="2" type="ORF">RSPPHO_02221</name>
</gene>
<dbReference type="Proteomes" id="UP000033220">
    <property type="component" value="Chromosome DSM 122"/>
</dbReference>
<dbReference type="eggNOG" id="ENOG5032W6B">
    <property type="taxonomic scope" value="Bacteria"/>
</dbReference>
<feature type="chain" id="PRO_5003606670" description="Argininosuccinate lyase" evidence="1">
    <location>
        <begin position="30"/>
        <end position="118"/>
    </location>
</feature>
<reference evidence="2 3" key="1">
    <citation type="submission" date="2012-02" db="EMBL/GenBank/DDBJ databases">
        <title>Shotgun genome sequence of Phaeospirillum photometricum DSM 122.</title>
        <authorList>
            <person name="Duquesne K."/>
            <person name="Sturgis J."/>
        </authorList>
    </citation>
    <scope>NUCLEOTIDE SEQUENCE [LARGE SCALE GENOMIC DNA]</scope>
    <source>
        <strain evidence="3">DSM122</strain>
    </source>
</reference>
<evidence type="ECO:0000256" key="1">
    <source>
        <dbReference type="SAM" id="SignalP"/>
    </source>
</evidence>
<feature type="signal peptide" evidence="1">
    <location>
        <begin position="1"/>
        <end position="29"/>
    </location>
</feature>
<organism evidence="2 3">
    <name type="scientific">Pararhodospirillum photometricum DSM 122</name>
    <dbReference type="NCBI Taxonomy" id="1150469"/>
    <lineage>
        <taxon>Bacteria</taxon>
        <taxon>Pseudomonadati</taxon>
        <taxon>Pseudomonadota</taxon>
        <taxon>Alphaproteobacteria</taxon>
        <taxon>Rhodospirillales</taxon>
        <taxon>Rhodospirillaceae</taxon>
        <taxon>Pararhodospirillum</taxon>
    </lineage>
</organism>
<evidence type="ECO:0000313" key="2">
    <source>
        <dbReference type="EMBL" id="CCG08847.1"/>
    </source>
</evidence>
<evidence type="ECO:0000313" key="3">
    <source>
        <dbReference type="Proteomes" id="UP000033220"/>
    </source>
</evidence>
<dbReference type="AlphaFoldDB" id="H6SLI2"/>
<keyword evidence="1" id="KW-0732">Signal</keyword>
<name>H6SLI2_PARPM</name>
<dbReference type="EMBL" id="HE663493">
    <property type="protein sequence ID" value="CCG08847.1"/>
    <property type="molecule type" value="Genomic_DNA"/>
</dbReference>
<dbReference type="HOGENOM" id="CLU_2140722_0_0_5"/>
<protein>
    <recommendedName>
        <fullName evidence="4">Argininosuccinate lyase</fullName>
    </recommendedName>
</protein>